<comment type="caution">
    <text evidence="3">The sequence shown here is derived from an EMBL/GenBank/DDBJ whole genome shotgun (WGS) entry which is preliminary data.</text>
</comment>
<dbReference type="EMBL" id="JBJQND010000003">
    <property type="protein sequence ID" value="KAL3883435.1"/>
    <property type="molecule type" value="Genomic_DNA"/>
</dbReference>
<evidence type="ECO:0000256" key="2">
    <source>
        <dbReference type="SAM" id="Phobius"/>
    </source>
</evidence>
<reference evidence="3 4" key="1">
    <citation type="submission" date="2024-11" db="EMBL/GenBank/DDBJ databases">
        <title>Chromosome-level genome assembly of the freshwater bivalve Anodonta woodiana.</title>
        <authorList>
            <person name="Chen X."/>
        </authorList>
    </citation>
    <scope>NUCLEOTIDE SEQUENCE [LARGE SCALE GENOMIC DNA]</scope>
    <source>
        <strain evidence="3">MN2024</strain>
        <tissue evidence="3">Gills</tissue>
    </source>
</reference>
<evidence type="ECO:0000256" key="1">
    <source>
        <dbReference type="SAM" id="MobiDB-lite"/>
    </source>
</evidence>
<protein>
    <submittedName>
        <fullName evidence="3">Uncharacterized protein</fullName>
    </submittedName>
</protein>
<keyword evidence="2" id="KW-0812">Transmembrane</keyword>
<accession>A0ABD3XEV3</accession>
<feature type="region of interest" description="Disordered" evidence="1">
    <location>
        <begin position="1"/>
        <end position="20"/>
    </location>
</feature>
<sequence>MLDRRDDNAATNTSTQPRDDVTIIPQLDTTVIQQRNNTITTNQNPPPQSNHSNLAVIIFIAVTSTGNVAVLIVALIFIIREIRAVMSRLDKQVSKEAIALIPRGGDA</sequence>
<name>A0ABD3XEV3_SINWO</name>
<evidence type="ECO:0000313" key="3">
    <source>
        <dbReference type="EMBL" id="KAL3883435.1"/>
    </source>
</evidence>
<dbReference type="AlphaFoldDB" id="A0ABD3XEV3"/>
<keyword evidence="2" id="KW-0472">Membrane</keyword>
<keyword evidence="2" id="KW-1133">Transmembrane helix</keyword>
<dbReference type="Proteomes" id="UP001634394">
    <property type="component" value="Unassembled WGS sequence"/>
</dbReference>
<evidence type="ECO:0000313" key="4">
    <source>
        <dbReference type="Proteomes" id="UP001634394"/>
    </source>
</evidence>
<keyword evidence="4" id="KW-1185">Reference proteome</keyword>
<gene>
    <name evidence="3" type="ORF">ACJMK2_029698</name>
</gene>
<feature type="transmembrane region" description="Helical" evidence="2">
    <location>
        <begin position="54"/>
        <end position="79"/>
    </location>
</feature>
<organism evidence="3 4">
    <name type="scientific">Sinanodonta woodiana</name>
    <name type="common">Chinese pond mussel</name>
    <name type="synonym">Anodonta woodiana</name>
    <dbReference type="NCBI Taxonomy" id="1069815"/>
    <lineage>
        <taxon>Eukaryota</taxon>
        <taxon>Metazoa</taxon>
        <taxon>Spiralia</taxon>
        <taxon>Lophotrochozoa</taxon>
        <taxon>Mollusca</taxon>
        <taxon>Bivalvia</taxon>
        <taxon>Autobranchia</taxon>
        <taxon>Heteroconchia</taxon>
        <taxon>Palaeoheterodonta</taxon>
        <taxon>Unionida</taxon>
        <taxon>Unionoidea</taxon>
        <taxon>Unionidae</taxon>
        <taxon>Unioninae</taxon>
        <taxon>Sinanodonta</taxon>
    </lineage>
</organism>
<proteinExistence type="predicted"/>